<dbReference type="Gene3D" id="1.10.600.10">
    <property type="entry name" value="Farnesyl Diphosphate Synthase"/>
    <property type="match status" value="1"/>
</dbReference>
<dbReference type="EMBL" id="JARGYC010000082">
    <property type="protein sequence ID" value="MDF0603237.1"/>
    <property type="molecule type" value="Genomic_DNA"/>
</dbReference>
<evidence type="ECO:0000313" key="1">
    <source>
        <dbReference type="EMBL" id="MDF0603237.1"/>
    </source>
</evidence>
<dbReference type="SUPFAM" id="SSF48576">
    <property type="entry name" value="Terpenoid synthases"/>
    <property type="match status" value="1"/>
</dbReference>
<dbReference type="InterPro" id="IPR002060">
    <property type="entry name" value="Squ/phyt_synthse"/>
</dbReference>
<dbReference type="RefSeq" id="WP_275569360.1">
    <property type="nucleotide sequence ID" value="NZ_JARGYC010000082.1"/>
</dbReference>
<dbReference type="Pfam" id="PF00494">
    <property type="entry name" value="SQS_PSY"/>
    <property type="match status" value="1"/>
</dbReference>
<comment type="caution">
    <text evidence="1">The sequence shown here is derived from an EMBL/GenBank/DDBJ whole genome shotgun (WGS) entry which is preliminary data.</text>
</comment>
<accession>A0AAE3NW58</accession>
<sequence>MSLQSCAELIRRADPDRFRAAMAAPPAARAVLFPIFAFNVEVARAPWVTAEPMIAEMRLQWWRDVLEEIAGGGPVRRHEVADVLAPVLDAEGVRLLDTLIAARRRDIEAQPFEDEAAFADYIEATSGNLLWAAARALGATGGEAAVRGPAWAAGLANWFLAIPELEARGTRPLPDGRPEAVRALAETGLSRLSVPPPPPEARPALLATWRARPLLRQVCRDPGRVAAGRLGQSEFRRRIGLMSRAVFGR</sequence>
<gene>
    <name evidence="1" type="ORF">P1J78_21080</name>
</gene>
<reference evidence="1" key="1">
    <citation type="submission" date="2023-03" db="EMBL/GenBank/DDBJ databases">
        <title>Multiphase analysis and comparison of six strains from genera Psychromarinibacter, Lutimaribacter, and Maritimibacter, including a novel species: Psychromarinibacter sediminicola sp. nov.</title>
        <authorList>
            <person name="Wang Y.-H."/>
            <person name="Ye M.-Q."/>
            <person name="Du Z.-J."/>
        </authorList>
    </citation>
    <scope>NUCLEOTIDE SEQUENCE</scope>
    <source>
        <strain evidence="1">C21-152</strain>
    </source>
</reference>
<name>A0AAE3NW58_9RHOB</name>
<keyword evidence="2" id="KW-1185">Reference proteome</keyword>
<dbReference type="Proteomes" id="UP001220964">
    <property type="component" value="Unassembled WGS sequence"/>
</dbReference>
<protein>
    <submittedName>
        <fullName evidence="1">Squalene/phytoene synthase family protein</fullName>
    </submittedName>
</protein>
<proteinExistence type="predicted"/>
<evidence type="ECO:0000313" key="2">
    <source>
        <dbReference type="Proteomes" id="UP001220964"/>
    </source>
</evidence>
<dbReference type="InterPro" id="IPR008949">
    <property type="entry name" value="Isoprenoid_synthase_dom_sf"/>
</dbReference>
<dbReference type="AlphaFoldDB" id="A0AAE3NW58"/>
<organism evidence="1 2">
    <name type="scientific">Psychromarinibacter sediminicola</name>
    <dbReference type="NCBI Taxonomy" id="3033385"/>
    <lineage>
        <taxon>Bacteria</taxon>
        <taxon>Pseudomonadati</taxon>
        <taxon>Pseudomonadota</taxon>
        <taxon>Alphaproteobacteria</taxon>
        <taxon>Rhodobacterales</taxon>
        <taxon>Paracoccaceae</taxon>
        <taxon>Psychromarinibacter</taxon>
    </lineage>
</organism>